<evidence type="ECO:0000313" key="6">
    <source>
        <dbReference type="Proteomes" id="UP000535501"/>
    </source>
</evidence>
<reference evidence="5 6" key="1">
    <citation type="submission" date="2020-08" db="EMBL/GenBank/DDBJ databases">
        <title>Genomic Encyclopedia of Type Strains, Phase IV (KMG-IV): sequencing the most valuable type-strain genomes for metagenomic binning, comparative biology and taxonomic classification.</title>
        <authorList>
            <person name="Goeker M."/>
        </authorList>
    </citation>
    <scope>NUCLEOTIDE SEQUENCE [LARGE SCALE GENOMIC DNA]</scope>
    <source>
        <strain evidence="5 6">DSM 102134</strain>
    </source>
</reference>
<dbReference type="PANTHER" id="PTHR11941">
    <property type="entry name" value="ENOYL-COA HYDRATASE-RELATED"/>
    <property type="match status" value="1"/>
</dbReference>
<dbReference type="Gene3D" id="3.90.226.10">
    <property type="entry name" value="2-enoyl-CoA Hydratase, Chain A, domain 1"/>
    <property type="match status" value="1"/>
</dbReference>
<dbReference type="CDD" id="cd06558">
    <property type="entry name" value="crotonase-like"/>
    <property type="match status" value="1"/>
</dbReference>
<dbReference type="EMBL" id="JACHEJ010000005">
    <property type="protein sequence ID" value="MBB6180312.1"/>
    <property type="molecule type" value="Genomic_DNA"/>
</dbReference>
<dbReference type="Proteomes" id="UP000535501">
    <property type="component" value="Unassembled WGS sequence"/>
</dbReference>
<evidence type="ECO:0000256" key="3">
    <source>
        <dbReference type="ARBA" id="ARBA00023239"/>
    </source>
</evidence>
<dbReference type="GO" id="GO:0006635">
    <property type="term" value="P:fatty acid beta-oxidation"/>
    <property type="evidence" value="ECO:0007669"/>
    <property type="project" value="TreeGrafter"/>
</dbReference>
<dbReference type="RefSeq" id="WP_077548398.1">
    <property type="nucleotide sequence ID" value="NZ_JACHEJ010000005.1"/>
</dbReference>
<dbReference type="Gene3D" id="1.10.12.10">
    <property type="entry name" value="Lyase 2-enoyl-coa Hydratase, Chain A, domain 2"/>
    <property type="match status" value="1"/>
</dbReference>
<dbReference type="EC" id="4.2.1.17" evidence="5"/>
<keyword evidence="6" id="KW-1185">Reference proteome</keyword>
<dbReference type="InterPro" id="IPR014748">
    <property type="entry name" value="Enoyl-CoA_hydra_C"/>
</dbReference>
<name>A0A7W9YXP0_9HYPH</name>
<evidence type="ECO:0000256" key="4">
    <source>
        <dbReference type="RuleBase" id="RU003707"/>
    </source>
</evidence>
<dbReference type="InterPro" id="IPR029045">
    <property type="entry name" value="ClpP/crotonase-like_dom_sf"/>
</dbReference>
<dbReference type="PROSITE" id="PS00166">
    <property type="entry name" value="ENOYL_COA_HYDRATASE"/>
    <property type="match status" value="1"/>
</dbReference>
<accession>A0A7W9YXP0</accession>
<dbReference type="Pfam" id="PF00378">
    <property type="entry name" value="ECH_1"/>
    <property type="match status" value="1"/>
</dbReference>
<keyword evidence="2" id="KW-0443">Lipid metabolism</keyword>
<dbReference type="SUPFAM" id="SSF52096">
    <property type="entry name" value="ClpP/crotonase"/>
    <property type="match status" value="1"/>
</dbReference>
<protein>
    <submittedName>
        <fullName evidence="5">Enoyl-CoA hydratase</fullName>
        <ecNumber evidence="5">4.2.1.17</ecNumber>
    </submittedName>
</protein>
<dbReference type="InterPro" id="IPR001753">
    <property type="entry name" value="Enoyl-CoA_hydra/iso"/>
</dbReference>
<evidence type="ECO:0000256" key="2">
    <source>
        <dbReference type="ARBA" id="ARBA00023098"/>
    </source>
</evidence>
<comment type="similarity">
    <text evidence="1 4">Belongs to the enoyl-CoA hydratase/isomerase family.</text>
</comment>
<dbReference type="GO" id="GO:0004300">
    <property type="term" value="F:enoyl-CoA hydratase activity"/>
    <property type="evidence" value="ECO:0007669"/>
    <property type="project" value="UniProtKB-EC"/>
</dbReference>
<keyword evidence="3 5" id="KW-0456">Lyase</keyword>
<organism evidence="5 6">
    <name type="scientific">Pseudorhizobium flavum</name>
    <dbReference type="NCBI Taxonomy" id="1335061"/>
    <lineage>
        <taxon>Bacteria</taxon>
        <taxon>Pseudomonadati</taxon>
        <taxon>Pseudomonadota</taxon>
        <taxon>Alphaproteobacteria</taxon>
        <taxon>Hyphomicrobiales</taxon>
        <taxon>Rhizobiaceae</taxon>
        <taxon>Rhizobium/Agrobacterium group</taxon>
        <taxon>Pseudorhizobium</taxon>
    </lineage>
</organism>
<evidence type="ECO:0000256" key="1">
    <source>
        <dbReference type="ARBA" id="ARBA00005254"/>
    </source>
</evidence>
<comment type="caution">
    <text evidence="5">The sequence shown here is derived from an EMBL/GenBank/DDBJ whole genome shotgun (WGS) entry which is preliminary data.</text>
</comment>
<gene>
    <name evidence="5" type="ORF">HNQ75_002291</name>
</gene>
<dbReference type="PANTHER" id="PTHR11941:SF169">
    <property type="entry name" value="(7AS)-7A-METHYL-1,5-DIOXO-2,3,5,6,7,7A-HEXAHYDRO-1H-INDENE-CARBOXYL-COA HYDROLASE"/>
    <property type="match status" value="1"/>
</dbReference>
<sequence>MTDLEPALLSETREGVLLLTLNRPHARNAISPEMACRLSDAFTAFAEDSALRVCILTGAGDRAFCSGGDLALTLPLMTGARKPETRWDHRVLEDPEVMNRSALRNFQLNKPIIAAINGACLAGGMETVLATDIRIAASHATFGLPEAKRALIPFAGSLVRLPRQVPYCVAMEMLLVGDSLDADSARLAGLVNYVLPLEEVLARAWDIARKIAANGPVAVSEIKKTVLASSGRTLEEGYALEDQAKQRVMVTCDAREGPRAFMEKRRPVYEGM</sequence>
<evidence type="ECO:0000313" key="5">
    <source>
        <dbReference type="EMBL" id="MBB6180312.1"/>
    </source>
</evidence>
<proteinExistence type="inferred from homology"/>
<dbReference type="InterPro" id="IPR018376">
    <property type="entry name" value="Enoyl-CoA_hyd/isom_CS"/>
</dbReference>
<dbReference type="AlphaFoldDB" id="A0A7W9YXP0"/>